<dbReference type="PANTHER" id="PTHR37437">
    <property type="entry name" value="LIPOCALIN-RELATED PROTEIN-RELATED"/>
    <property type="match status" value="1"/>
</dbReference>
<dbReference type="InterPro" id="IPR056868">
    <property type="entry name" value="Lipocalin_dom_nem"/>
</dbReference>
<dbReference type="WBParaSite" id="Gr19_v10_g17327.t1">
    <property type="protein sequence ID" value="Gr19_v10_g17327.t1"/>
    <property type="gene ID" value="Gr19_v10_g17327"/>
</dbReference>
<protein>
    <recommendedName>
        <fullName evidence="3">Lipocalin domain-containing protein</fullName>
    </recommendedName>
</protein>
<dbReference type="InterPro" id="IPR012674">
    <property type="entry name" value="Calycin"/>
</dbReference>
<evidence type="ECO:0000259" key="3">
    <source>
        <dbReference type="Pfam" id="PF24976"/>
    </source>
</evidence>
<sequence length="277" mass="31242">MLPPIFSGIMFCLFLFLLLLEHIKITGSTSFYGGIPVPGRRVPAIRMFQLFLNTCRSSPTLDKLNKLIQNVNADQIAEKLQRNLYFAVDDMEVDALMGKWHTVIYSPSIQPERCAISYYKLLDRSVYSSIFATVQYSLKASDSTIELAHGTGQKYGPDPGSLLIMTGRPNEPCPYFPVKVGPIDKHSGQYAYLVLTQALKQPTTVLARDPKEFDVLFREEVLDYLRRFGYWRNALMGSELQSANWTKCANKNSPFFAQIEADNDGGDEDKEAEEGNV</sequence>
<feature type="domain" description="Lipocalin" evidence="3">
    <location>
        <begin position="90"/>
        <end position="250"/>
    </location>
</feature>
<evidence type="ECO:0000256" key="1">
    <source>
        <dbReference type="SAM" id="MobiDB-lite"/>
    </source>
</evidence>
<reference evidence="5" key="1">
    <citation type="submission" date="2022-11" db="UniProtKB">
        <authorList>
            <consortium name="WormBaseParasite"/>
        </authorList>
    </citation>
    <scope>IDENTIFICATION</scope>
</reference>
<name>A0A914HIZ4_GLORO</name>
<feature type="compositionally biased region" description="Acidic residues" evidence="1">
    <location>
        <begin position="261"/>
        <end position="277"/>
    </location>
</feature>
<dbReference type="PANTHER" id="PTHR37437:SF2">
    <property type="entry name" value="LIPOCLN_CYTOSOLIC_FA-BD_DOM DOMAIN-CONTAINING PROTEIN"/>
    <property type="match status" value="1"/>
</dbReference>
<organism evidence="4 5">
    <name type="scientific">Globodera rostochiensis</name>
    <name type="common">Golden nematode worm</name>
    <name type="synonym">Heterodera rostochiensis</name>
    <dbReference type="NCBI Taxonomy" id="31243"/>
    <lineage>
        <taxon>Eukaryota</taxon>
        <taxon>Metazoa</taxon>
        <taxon>Ecdysozoa</taxon>
        <taxon>Nematoda</taxon>
        <taxon>Chromadorea</taxon>
        <taxon>Rhabditida</taxon>
        <taxon>Tylenchina</taxon>
        <taxon>Tylenchomorpha</taxon>
        <taxon>Tylenchoidea</taxon>
        <taxon>Heteroderidae</taxon>
        <taxon>Heteroderinae</taxon>
        <taxon>Globodera</taxon>
    </lineage>
</organism>
<dbReference type="Proteomes" id="UP000887572">
    <property type="component" value="Unplaced"/>
</dbReference>
<accession>A0A914HIZ4</accession>
<feature type="region of interest" description="Disordered" evidence="1">
    <location>
        <begin position="258"/>
        <end position="277"/>
    </location>
</feature>
<dbReference type="SUPFAM" id="SSF50814">
    <property type="entry name" value="Lipocalins"/>
    <property type="match status" value="1"/>
</dbReference>
<dbReference type="AlphaFoldDB" id="A0A914HIZ4"/>
<proteinExistence type="predicted"/>
<dbReference type="Gene3D" id="2.40.128.20">
    <property type="match status" value="1"/>
</dbReference>
<evidence type="ECO:0000313" key="5">
    <source>
        <dbReference type="WBParaSite" id="Gr19_v10_g17327.t1"/>
    </source>
</evidence>
<feature type="chain" id="PRO_5037907817" description="Lipocalin domain-containing protein" evidence="2">
    <location>
        <begin position="29"/>
        <end position="277"/>
    </location>
</feature>
<feature type="signal peptide" evidence="2">
    <location>
        <begin position="1"/>
        <end position="28"/>
    </location>
</feature>
<keyword evidence="4" id="KW-1185">Reference proteome</keyword>
<evidence type="ECO:0000256" key="2">
    <source>
        <dbReference type="SAM" id="SignalP"/>
    </source>
</evidence>
<keyword evidence="2" id="KW-0732">Signal</keyword>
<evidence type="ECO:0000313" key="4">
    <source>
        <dbReference type="Proteomes" id="UP000887572"/>
    </source>
</evidence>
<dbReference type="Pfam" id="PF24976">
    <property type="entry name" value="Lipocalin_10"/>
    <property type="match status" value="1"/>
</dbReference>